<feature type="compositionally biased region" description="Basic and acidic residues" evidence="1">
    <location>
        <begin position="41"/>
        <end position="50"/>
    </location>
</feature>
<name>A0ABD1XEK4_9MARC</name>
<reference evidence="2 3" key="1">
    <citation type="submission" date="2024-09" db="EMBL/GenBank/DDBJ databases">
        <title>Chromosome-scale assembly of Riccia fluitans.</title>
        <authorList>
            <person name="Paukszto L."/>
            <person name="Sawicki J."/>
            <person name="Karawczyk K."/>
            <person name="Piernik-Szablinska J."/>
            <person name="Szczecinska M."/>
            <person name="Mazdziarz M."/>
        </authorList>
    </citation>
    <scope>NUCLEOTIDE SEQUENCE [LARGE SCALE GENOMIC DNA]</scope>
    <source>
        <strain evidence="2">Rf_01</strain>
        <tissue evidence="2">Aerial parts of the thallus</tissue>
    </source>
</reference>
<evidence type="ECO:0000256" key="1">
    <source>
        <dbReference type="SAM" id="MobiDB-lite"/>
    </source>
</evidence>
<evidence type="ECO:0000313" key="2">
    <source>
        <dbReference type="EMBL" id="KAL2603274.1"/>
    </source>
</evidence>
<sequence>MTRAKQPCERRGMRPLGTQRNDVDIRATVVGSKHTGQSGLEGRHDEERTSGSELDTVGVRARGKNPRTTPGLLTGRDSSGGQGGARITDLEDPM</sequence>
<comment type="caution">
    <text evidence="2">The sequence shown here is derived from an EMBL/GenBank/DDBJ whole genome shotgun (WGS) entry which is preliminary data.</text>
</comment>
<feature type="region of interest" description="Disordered" evidence="1">
    <location>
        <begin position="1"/>
        <end position="94"/>
    </location>
</feature>
<dbReference type="AlphaFoldDB" id="A0ABD1XEK4"/>
<gene>
    <name evidence="2" type="ORF">R1flu_017262</name>
</gene>
<feature type="compositionally biased region" description="Basic and acidic residues" evidence="1">
    <location>
        <begin position="1"/>
        <end position="12"/>
    </location>
</feature>
<protein>
    <submittedName>
        <fullName evidence="2">Uncharacterized protein</fullName>
    </submittedName>
</protein>
<evidence type="ECO:0000313" key="3">
    <source>
        <dbReference type="Proteomes" id="UP001605036"/>
    </source>
</evidence>
<organism evidence="2 3">
    <name type="scientific">Riccia fluitans</name>
    <dbReference type="NCBI Taxonomy" id="41844"/>
    <lineage>
        <taxon>Eukaryota</taxon>
        <taxon>Viridiplantae</taxon>
        <taxon>Streptophyta</taxon>
        <taxon>Embryophyta</taxon>
        <taxon>Marchantiophyta</taxon>
        <taxon>Marchantiopsida</taxon>
        <taxon>Marchantiidae</taxon>
        <taxon>Marchantiales</taxon>
        <taxon>Ricciaceae</taxon>
        <taxon>Riccia</taxon>
    </lineage>
</organism>
<dbReference type="Proteomes" id="UP001605036">
    <property type="component" value="Unassembled WGS sequence"/>
</dbReference>
<dbReference type="EMBL" id="JBHFFA010000011">
    <property type="protein sequence ID" value="KAL2603274.1"/>
    <property type="molecule type" value="Genomic_DNA"/>
</dbReference>
<accession>A0ABD1XEK4</accession>
<proteinExistence type="predicted"/>
<keyword evidence="3" id="KW-1185">Reference proteome</keyword>